<proteinExistence type="predicted"/>
<reference evidence="1" key="3">
    <citation type="submission" date="2020-02" db="EMBL/GenBank/DDBJ databases">
        <authorList>
            <person name="Sarangi A.N."/>
            <person name="Ghosh S."/>
            <person name="Mukherjee M."/>
            <person name="Tripathy S."/>
        </authorList>
    </citation>
    <scope>NUCLEOTIDE SEQUENCE</scope>
    <source>
        <strain evidence="1">BDU141951</strain>
    </source>
</reference>
<organism evidence="1">
    <name type="scientific">Lyngbya confervoides BDU141951</name>
    <dbReference type="NCBI Taxonomy" id="1574623"/>
    <lineage>
        <taxon>Bacteria</taxon>
        <taxon>Bacillati</taxon>
        <taxon>Cyanobacteriota</taxon>
        <taxon>Cyanophyceae</taxon>
        <taxon>Oscillatoriophycideae</taxon>
        <taxon>Oscillatoriales</taxon>
        <taxon>Microcoleaceae</taxon>
        <taxon>Lyngbya</taxon>
    </lineage>
</organism>
<evidence type="ECO:0000313" key="1">
    <source>
        <dbReference type="EMBL" id="NEV66200.1"/>
    </source>
</evidence>
<sequence length="263" mass="28231">MFVSHSPQPHVLSALRAFAGGISCLLAIASPTWAQSSPTPAPLSADVLISNARAYDPPAGSTGGGANTGGGIRGCNGEMIALAPAFHTPGQTFSAYPTFVWYLSEDVADRLEFTLFHQGPTGETEIFSQEILPGEAGYQAFTLPADAEPLGVGETYRWQTTRYCDANNPGAIQWVESEITVVEPPRSLALLETVAPTPWQKGIRFARAGYWYDALAQVYAANTVDDQALRQALLLDIADLAAETNNSTANRWSDRLRSLVETP</sequence>
<dbReference type="AlphaFoldDB" id="A0A0C1UM08"/>
<accession>A0A0C1UM08</accession>
<name>A0A0C1UM08_9CYAN</name>
<dbReference type="Pfam" id="PF06051">
    <property type="entry name" value="DUF928"/>
    <property type="match status" value="1"/>
</dbReference>
<reference evidence="1" key="2">
    <citation type="journal article" date="2015" name="Genome Announc.">
        <title>Draft Genome Sequence of Filamentous Marine Cyanobacterium Lyngbya confervoides Strain BDU141951.</title>
        <authorList>
            <person name="Chandrababunaidu M.M."/>
            <person name="Sen D."/>
            <person name="Tripathy S."/>
        </authorList>
    </citation>
    <scope>NUCLEOTIDE SEQUENCE</scope>
    <source>
        <strain evidence="1">BDU141951</strain>
    </source>
</reference>
<protein>
    <submittedName>
        <fullName evidence="1">DUF928 domain-containing protein</fullName>
    </submittedName>
</protein>
<reference evidence="1" key="1">
    <citation type="submission" date="2014-11" db="EMBL/GenBank/DDBJ databases">
        <authorList>
            <person name="Malar M.C."/>
            <person name="Sen D."/>
            <person name="Tripathy S."/>
        </authorList>
    </citation>
    <scope>NUCLEOTIDE SEQUENCE</scope>
    <source>
        <strain evidence="1">BDU141951</strain>
    </source>
</reference>
<comment type="caution">
    <text evidence="1">The sequence shown here is derived from an EMBL/GenBank/DDBJ whole genome shotgun (WGS) entry which is preliminary data.</text>
</comment>
<gene>
    <name evidence="1" type="ORF">QQ91_003615</name>
</gene>
<dbReference type="EMBL" id="JTHE02000003">
    <property type="protein sequence ID" value="NEV66200.1"/>
    <property type="molecule type" value="Genomic_DNA"/>
</dbReference>
<dbReference type="InterPro" id="IPR010328">
    <property type="entry name" value="DUF928"/>
</dbReference>